<dbReference type="PROSITE" id="PS51471">
    <property type="entry name" value="FE2OG_OXY"/>
    <property type="match status" value="1"/>
</dbReference>
<dbReference type="InterPro" id="IPR029044">
    <property type="entry name" value="Nucleotide-diphossugar_trans"/>
</dbReference>
<dbReference type="Pfam" id="PF13640">
    <property type="entry name" value="2OG-FeII_Oxy_3"/>
    <property type="match status" value="1"/>
</dbReference>
<evidence type="ECO:0000256" key="4">
    <source>
        <dbReference type="ARBA" id="ARBA00022964"/>
    </source>
</evidence>
<reference evidence="9 10" key="1">
    <citation type="submission" date="2023-10" db="EMBL/GenBank/DDBJ databases">
        <authorList>
            <person name="Maclean D."/>
            <person name="Macfadyen A."/>
        </authorList>
    </citation>
    <scope>NUCLEOTIDE SEQUENCE [LARGE SCALE GENOMIC DNA]</scope>
</reference>
<organism evidence="9 10">
    <name type="scientific">Coccomyxa viridis</name>
    <dbReference type="NCBI Taxonomy" id="1274662"/>
    <lineage>
        <taxon>Eukaryota</taxon>
        <taxon>Viridiplantae</taxon>
        <taxon>Chlorophyta</taxon>
        <taxon>core chlorophytes</taxon>
        <taxon>Trebouxiophyceae</taxon>
        <taxon>Trebouxiophyceae incertae sedis</taxon>
        <taxon>Coccomyxaceae</taxon>
        <taxon>Coccomyxa</taxon>
    </lineage>
</organism>
<dbReference type="InterPro" id="IPR021067">
    <property type="entry name" value="Glycosyltransferase"/>
</dbReference>
<keyword evidence="5" id="KW-0560">Oxidoreductase</keyword>
<evidence type="ECO:0000256" key="1">
    <source>
        <dbReference type="ARBA" id="ARBA00001961"/>
    </source>
</evidence>
<evidence type="ECO:0000256" key="5">
    <source>
        <dbReference type="ARBA" id="ARBA00023002"/>
    </source>
</evidence>
<sequence>METDSALQLIAALPDAVKRQVYSHVTTEGVPLAQVPHEEARNTLKLCVRDHFLPKEACEAARQEAERLLDASGRQAGFAGAAAQAFCNLAFRGDRTCWIKPDQTEWPALRTATDAVLALQRELKAEGYDVNGRPSIQLSCYPGKGASYARHADASGTAPDRTLTAIVYLNHGWDASAQGGQLCVYNVSEREGPGYLLGEPATVIAPLGGRFVVFDSRLHHEVLASHKPRYALTVWFKREAAAAPVTESAARRSALTQEAQLCPQPARSPAEQIFVSIAAFRDAEARWTVRDLLQKASRPGRVRVGIVWQVDAASEAELMELPIPASQRSQVREVQLDYREATGPCKARVLAQALWAGEAFVLQLDAHMRFAPGWDASLVKWLCQAEAAHPGTKPVLSTYPPGFEGLGPDAKVPLDDRPTLLRASHFGPDGMLRLKGSRLARAADTPIPSLFWAAGFSFSRSALLTEVPYQDLPFLFFGEEQAMLARIWTAGFDLYTPPRSVVWHLWSRAYRPTFHSCVPQDAKAKLESQRRVLELFCLAQHDNNSSGQTGQQEKTHADLGTARTLTAFQETIGVSYSSKHISTLALRGCRDQHLEFACKHDGKEPMSNLAVS</sequence>
<name>A0AAV1I4N2_9CHLO</name>
<evidence type="ECO:0000259" key="8">
    <source>
        <dbReference type="PROSITE" id="PS51471"/>
    </source>
</evidence>
<accession>A0AAV1I4N2</accession>
<evidence type="ECO:0000256" key="7">
    <source>
        <dbReference type="ARBA" id="ARBA00047930"/>
    </source>
</evidence>
<dbReference type="GO" id="GO:0005506">
    <property type="term" value="F:iron ion binding"/>
    <property type="evidence" value="ECO:0007669"/>
    <property type="project" value="InterPro"/>
</dbReference>
<protein>
    <recommendedName>
        <fullName evidence="2">procollagen-lysine 5-dioxygenase</fullName>
        <ecNumber evidence="2">1.14.11.4</ecNumber>
    </recommendedName>
</protein>
<dbReference type="EC" id="1.14.11.4" evidence="2"/>
<proteinExistence type="predicted"/>
<dbReference type="Proteomes" id="UP001314263">
    <property type="component" value="Unassembled WGS sequence"/>
</dbReference>
<dbReference type="InterPro" id="IPR006620">
    <property type="entry name" value="Pro_4_hyd_alph"/>
</dbReference>
<dbReference type="Gene3D" id="2.60.120.620">
    <property type="entry name" value="q2cbj1_9rhob like domain"/>
    <property type="match status" value="1"/>
</dbReference>
<dbReference type="PANTHER" id="PTHR34496:SF9">
    <property type="entry name" value="[SKP1-PROTEIN]-HYDROXYPROLINE N-ACETYLGLUCOSAMINYLTRANSFERASE"/>
    <property type="match status" value="1"/>
</dbReference>
<keyword evidence="4" id="KW-0223">Dioxygenase</keyword>
<keyword evidence="10" id="KW-1185">Reference proteome</keyword>
<dbReference type="SMART" id="SM00702">
    <property type="entry name" value="P4Hc"/>
    <property type="match status" value="1"/>
</dbReference>
<dbReference type="EMBL" id="CAUYUE010000005">
    <property type="protein sequence ID" value="CAK0772771.1"/>
    <property type="molecule type" value="Genomic_DNA"/>
</dbReference>
<dbReference type="InterPro" id="IPR005123">
    <property type="entry name" value="Oxoglu/Fe-dep_dioxygenase_dom"/>
</dbReference>
<dbReference type="AlphaFoldDB" id="A0AAV1I4N2"/>
<evidence type="ECO:0000313" key="9">
    <source>
        <dbReference type="EMBL" id="CAK0772771.1"/>
    </source>
</evidence>
<evidence type="ECO:0000256" key="2">
    <source>
        <dbReference type="ARBA" id="ARBA00012264"/>
    </source>
</evidence>
<keyword evidence="3" id="KW-0479">Metal-binding</keyword>
<comment type="catalytic activity">
    <reaction evidence="7">
        <text>L-lysyl-[collagen] + 2-oxoglutarate + O2 = (5R)-5-hydroxy-L-lysyl-[collagen] + succinate + CO2</text>
        <dbReference type="Rhea" id="RHEA:16569"/>
        <dbReference type="Rhea" id="RHEA-COMP:12751"/>
        <dbReference type="Rhea" id="RHEA-COMP:12752"/>
        <dbReference type="ChEBI" id="CHEBI:15379"/>
        <dbReference type="ChEBI" id="CHEBI:16526"/>
        <dbReference type="ChEBI" id="CHEBI:16810"/>
        <dbReference type="ChEBI" id="CHEBI:29969"/>
        <dbReference type="ChEBI" id="CHEBI:30031"/>
        <dbReference type="ChEBI" id="CHEBI:133442"/>
        <dbReference type="EC" id="1.14.11.4"/>
    </reaction>
</comment>
<dbReference type="GO" id="GO:0031418">
    <property type="term" value="F:L-ascorbic acid binding"/>
    <property type="evidence" value="ECO:0007669"/>
    <property type="project" value="InterPro"/>
</dbReference>
<dbReference type="GO" id="GO:0008475">
    <property type="term" value="F:procollagen-lysine 5-dioxygenase activity"/>
    <property type="evidence" value="ECO:0007669"/>
    <property type="project" value="UniProtKB-EC"/>
</dbReference>
<dbReference type="Pfam" id="PF11397">
    <property type="entry name" value="GlcNAc"/>
    <property type="match status" value="2"/>
</dbReference>
<evidence type="ECO:0000313" key="10">
    <source>
        <dbReference type="Proteomes" id="UP001314263"/>
    </source>
</evidence>
<keyword evidence="6" id="KW-0408">Iron</keyword>
<gene>
    <name evidence="9" type="ORF">CVIRNUC_003998</name>
</gene>
<dbReference type="SUPFAM" id="SSF53448">
    <property type="entry name" value="Nucleotide-diphospho-sugar transferases"/>
    <property type="match status" value="1"/>
</dbReference>
<dbReference type="PANTHER" id="PTHR34496">
    <property type="entry name" value="GLCNAC TRANSFERASE-RELATED"/>
    <property type="match status" value="1"/>
</dbReference>
<dbReference type="InterPro" id="IPR044862">
    <property type="entry name" value="Pro_4_hyd_alph_FE2OG_OXY"/>
</dbReference>
<comment type="caution">
    <text evidence="9">The sequence shown here is derived from an EMBL/GenBank/DDBJ whole genome shotgun (WGS) entry which is preliminary data.</text>
</comment>
<dbReference type="SUPFAM" id="SSF51197">
    <property type="entry name" value="Clavaminate synthase-like"/>
    <property type="match status" value="1"/>
</dbReference>
<comment type="cofactor">
    <cofactor evidence="1">
        <name>L-ascorbate</name>
        <dbReference type="ChEBI" id="CHEBI:38290"/>
    </cofactor>
</comment>
<evidence type="ECO:0000256" key="6">
    <source>
        <dbReference type="ARBA" id="ARBA00023004"/>
    </source>
</evidence>
<feature type="domain" description="Fe2OG dioxygenase" evidence="8">
    <location>
        <begin position="132"/>
        <end position="238"/>
    </location>
</feature>
<evidence type="ECO:0000256" key="3">
    <source>
        <dbReference type="ARBA" id="ARBA00022723"/>
    </source>
</evidence>